<gene>
    <name evidence="2" type="ORF">METZ01_LOCUS43972</name>
</gene>
<protein>
    <recommendedName>
        <fullName evidence="1">Lipid/polyisoprenoid-binding YceI-like domain-containing protein</fullName>
    </recommendedName>
</protein>
<dbReference type="SUPFAM" id="SSF101874">
    <property type="entry name" value="YceI-like"/>
    <property type="match status" value="1"/>
</dbReference>
<feature type="domain" description="Lipid/polyisoprenoid-binding YceI-like" evidence="1">
    <location>
        <begin position="8"/>
        <end position="129"/>
    </location>
</feature>
<organism evidence="2">
    <name type="scientific">marine metagenome</name>
    <dbReference type="NCBI Taxonomy" id="408172"/>
    <lineage>
        <taxon>unclassified sequences</taxon>
        <taxon>metagenomes</taxon>
        <taxon>ecological metagenomes</taxon>
    </lineage>
</organism>
<dbReference type="InterPro" id="IPR007372">
    <property type="entry name" value="Lipid/polyisoprenoid-bd_YceI"/>
</dbReference>
<dbReference type="EMBL" id="UINC01001949">
    <property type="protein sequence ID" value="SUZ91118.1"/>
    <property type="molecule type" value="Genomic_DNA"/>
</dbReference>
<evidence type="ECO:0000259" key="1">
    <source>
        <dbReference type="Pfam" id="PF04264"/>
    </source>
</evidence>
<sequence>VSCVLNKTTGDFAFQVPIKGFAFKNALMQEHFNENYLESDLYPKSVFKGKIKDWKDLEISDKELDITVEGELTIHGVKRNIIESAKIWNAEDKITGECKFDIAVADYNIKIPRIVRENIAKIIEVSVSVILKKK</sequence>
<name>A0A381RJH7_9ZZZZ</name>
<feature type="non-terminal residue" evidence="2">
    <location>
        <position position="1"/>
    </location>
</feature>
<dbReference type="InterPro" id="IPR036761">
    <property type="entry name" value="TTHA0802/YceI-like_sf"/>
</dbReference>
<proteinExistence type="predicted"/>
<dbReference type="AlphaFoldDB" id="A0A381RJH7"/>
<dbReference type="Pfam" id="PF04264">
    <property type="entry name" value="YceI"/>
    <property type="match status" value="1"/>
</dbReference>
<evidence type="ECO:0000313" key="2">
    <source>
        <dbReference type="EMBL" id="SUZ91118.1"/>
    </source>
</evidence>
<accession>A0A381RJH7</accession>
<dbReference type="Gene3D" id="2.40.128.110">
    <property type="entry name" value="Lipid/polyisoprenoid-binding, YceI-like"/>
    <property type="match status" value="1"/>
</dbReference>
<reference evidence="2" key="1">
    <citation type="submission" date="2018-05" db="EMBL/GenBank/DDBJ databases">
        <authorList>
            <person name="Lanie J.A."/>
            <person name="Ng W.-L."/>
            <person name="Kazmierczak K.M."/>
            <person name="Andrzejewski T.M."/>
            <person name="Davidsen T.M."/>
            <person name="Wayne K.J."/>
            <person name="Tettelin H."/>
            <person name="Glass J.I."/>
            <person name="Rusch D."/>
            <person name="Podicherti R."/>
            <person name="Tsui H.-C.T."/>
            <person name="Winkler M.E."/>
        </authorList>
    </citation>
    <scope>NUCLEOTIDE SEQUENCE</scope>
</reference>